<dbReference type="Proteomes" id="UP001379444">
    <property type="component" value="Chromosome"/>
</dbReference>
<gene>
    <name evidence="2" type="ORF">QNA12_11895</name>
</gene>
<protein>
    <submittedName>
        <fullName evidence="2">Phosphotransferase</fullName>
    </submittedName>
</protein>
<dbReference type="RefSeq" id="WP_264498650.1">
    <property type="nucleotide sequence ID" value="NZ_CP109947.1"/>
</dbReference>
<evidence type="ECO:0000259" key="1">
    <source>
        <dbReference type="Pfam" id="PF01636"/>
    </source>
</evidence>
<dbReference type="InterPro" id="IPR011009">
    <property type="entry name" value="Kinase-like_dom_sf"/>
</dbReference>
<dbReference type="EMBL" id="CP125967">
    <property type="protein sequence ID" value="WWO37277.1"/>
    <property type="molecule type" value="Genomic_DNA"/>
</dbReference>
<proteinExistence type="predicted"/>
<sequence length="373" mass="43056">MRLTLHNLAHFLADNGFLHPEYLVGGHYKVVQRQSRNSIFQVFLDNNPTGLFVKQLLSSDQQNAYLMQKDATVHCLIQQTDILPKMRSFIPNYYGYELGNHVFVTEFFPGATSLHEFITQRKSIDQEELSQMAIILATLHKDLSEEIERNPGLNFFNRQPPWIMLFGDRDNPQIKNSQQHLGPIDALIRQQPNIPQLLEELRYFWSGNILIHGDIKLINFIRVDAKSPCTLKLIDWEIADIGDPMWDVAGLLQSFLTLWVFSQNPNPMLQNQPQPGMEFLTWEYTLSACQFFWLSYCKARDTVNPDSALNSPENRRKLIHYTAARMLQTAFESNITKTELQLPSNRIVQMVIQMIASPQAWATQILGALTHEL</sequence>
<reference evidence="2 3" key="1">
    <citation type="journal article" date="2024" name="Front. Plant Sci.">
        <title>Comprehensive phenomic and genomic studies of the species, Pectobacterium cacticida and proposal for reclassification as Alcorniella cacticida comb. nov.</title>
        <authorList>
            <person name="Jonca J."/>
            <person name="Pirhonen M."/>
            <person name="Waleron M.M."/>
            <person name="Gawor J."/>
            <person name="Mrozik A."/>
            <person name="Smoktunowicz M."/>
            <person name="Waleron K."/>
            <person name="Waleron M."/>
        </authorList>
    </citation>
    <scope>NUCLEOTIDE SEQUENCE [LARGE SCALE GENOMIC DNA]</scope>
    <source>
        <strain evidence="2 3">DPMP6</strain>
    </source>
</reference>
<evidence type="ECO:0000313" key="2">
    <source>
        <dbReference type="EMBL" id="WWO37277.1"/>
    </source>
</evidence>
<name>A0ABZ2G786_9GAMM</name>
<evidence type="ECO:0000313" key="3">
    <source>
        <dbReference type="Proteomes" id="UP001379444"/>
    </source>
</evidence>
<dbReference type="Gene3D" id="3.90.1200.10">
    <property type="match status" value="1"/>
</dbReference>
<dbReference type="SUPFAM" id="SSF56112">
    <property type="entry name" value="Protein kinase-like (PK-like)"/>
    <property type="match status" value="1"/>
</dbReference>
<keyword evidence="3" id="KW-1185">Reference proteome</keyword>
<organism evidence="2 3">
    <name type="scientific">Pectobacterium cacticida</name>
    <dbReference type="NCBI Taxonomy" id="69221"/>
    <lineage>
        <taxon>Bacteria</taxon>
        <taxon>Pseudomonadati</taxon>
        <taxon>Pseudomonadota</taxon>
        <taxon>Gammaproteobacteria</taxon>
        <taxon>Enterobacterales</taxon>
        <taxon>Pectobacteriaceae</taxon>
        <taxon>Pectobacterium</taxon>
    </lineage>
</organism>
<feature type="domain" description="Aminoglycoside phosphotransferase" evidence="1">
    <location>
        <begin position="96"/>
        <end position="259"/>
    </location>
</feature>
<dbReference type="Pfam" id="PF01636">
    <property type="entry name" value="APH"/>
    <property type="match status" value="1"/>
</dbReference>
<accession>A0ABZ2G786</accession>
<dbReference type="InterPro" id="IPR002575">
    <property type="entry name" value="Aminoglycoside_PTrfase"/>
</dbReference>